<dbReference type="GO" id="GO:0008483">
    <property type="term" value="F:transaminase activity"/>
    <property type="evidence" value="ECO:0007669"/>
    <property type="project" value="UniProtKB-KW"/>
</dbReference>
<dbReference type="PROSITE" id="PS00600">
    <property type="entry name" value="AA_TRANSFER_CLASS_3"/>
    <property type="match status" value="1"/>
</dbReference>
<dbReference type="AlphaFoldDB" id="A0A7C5HJ21"/>
<dbReference type="PANTHER" id="PTHR11986:SF79">
    <property type="entry name" value="ACETYLORNITHINE AMINOTRANSFERASE, MITOCHONDRIAL"/>
    <property type="match status" value="1"/>
</dbReference>
<protein>
    <submittedName>
        <fullName evidence="5">Aminotransferase class III-fold pyridoxal phosphate-dependent enzyme</fullName>
    </submittedName>
</protein>
<gene>
    <name evidence="5" type="ORF">ENL19_00230</name>
</gene>
<dbReference type="Pfam" id="PF00202">
    <property type="entry name" value="Aminotran_3"/>
    <property type="match status" value="1"/>
</dbReference>
<dbReference type="InterPro" id="IPR049704">
    <property type="entry name" value="Aminotrans_3_PPA_site"/>
</dbReference>
<feature type="non-terminal residue" evidence="5">
    <location>
        <position position="1"/>
    </location>
</feature>
<keyword evidence="2 5" id="KW-0032">Aminotransferase</keyword>
<dbReference type="InterPro" id="IPR015422">
    <property type="entry name" value="PyrdxlP-dep_Trfase_small"/>
</dbReference>
<organism evidence="5">
    <name type="scientific">candidate division WOR-3 bacterium</name>
    <dbReference type="NCBI Taxonomy" id="2052148"/>
    <lineage>
        <taxon>Bacteria</taxon>
        <taxon>Bacteria division WOR-3</taxon>
    </lineage>
</organism>
<dbReference type="PANTHER" id="PTHR11986">
    <property type="entry name" value="AMINOTRANSFERASE CLASS III"/>
    <property type="match status" value="1"/>
</dbReference>
<dbReference type="Proteomes" id="UP000886110">
    <property type="component" value="Unassembled WGS sequence"/>
</dbReference>
<proteinExistence type="predicted"/>
<evidence type="ECO:0000256" key="3">
    <source>
        <dbReference type="ARBA" id="ARBA00022679"/>
    </source>
</evidence>
<evidence type="ECO:0000256" key="2">
    <source>
        <dbReference type="ARBA" id="ARBA00022576"/>
    </source>
</evidence>
<sequence length="272" mass="30163">SGTEANEAGLKFAWKSKKGKFIALIDSFHGRTLGSYSLSHLFSHQDFPRIKADIKFIDTENYGDLKREGKDAAIIMFEPIQGAGGVKPLTREAAEIMSDLQKSGVILFADEVQSGLGRTGKFLACEHYNLKPDIVTLAKGLGGGLPLGAVIMKKNIAEKVSIGDHGSTMGGNMLSLRLAKEVLRRLNSGLIEYVQKLGEYIDNKYKDKFKIRGKGLFRGFDINNADTVQVKMINRGFLINILRKKTIRLLPPLIITKETIDSFFENIEDIIE</sequence>
<keyword evidence="3" id="KW-0808">Transferase</keyword>
<comment type="cofactor">
    <cofactor evidence="1">
        <name>pyridoxal 5'-phosphate</name>
        <dbReference type="ChEBI" id="CHEBI:597326"/>
    </cofactor>
</comment>
<dbReference type="Gene3D" id="3.40.640.10">
    <property type="entry name" value="Type I PLP-dependent aspartate aminotransferase-like (Major domain)"/>
    <property type="match status" value="1"/>
</dbReference>
<dbReference type="InterPro" id="IPR005814">
    <property type="entry name" value="Aminotrans_3"/>
</dbReference>
<keyword evidence="4" id="KW-0663">Pyridoxal phosphate</keyword>
<dbReference type="SUPFAM" id="SSF53383">
    <property type="entry name" value="PLP-dependent transferases"/>
    <property type="match status" value="1"/>
</dbReference>
<dbReference type="EMBL" id="DRTB01000018">
    <property type="protein sequence ID" value="HHE04469.1"/>
    <property type="molecule type" value="Genomic_DNA"/>
</dbReference>
<evidence type="ECO:0000256" key="4">
    <source>
        <dbReference type="ARBA" id="ARBA00022898"/>
    </source>
</evidence>
<comment type="caution">
    <text evidence="5">The sequence shown here is derived from an EMBL/GenBank/DDBJ whole genome shotgun (WGS) entry which is preliminary data.</text>
</comment>
<reference evidence="5" key="1">
    <citation type="journal article" date="2020" name="mSystems">
        <title>Genome- and Community-Level Interaction Insights into Carbon Utilization and Element Cycling Functions of Hydrothermarchaeota in Hydrothermal Sediment.</title>
        <authorList>
            <person name="Zhou Z."/>
            <person name="Liu Y."/>
            <person name="Xu W."/>
            <person name="Pan J."/>
            <person name="Luo Z.H."/>
            <person name="Li M."/>
        </authorList>
    </citation>
    <scope>NUCLEOTIDE SEQUENCE [LARGE SCALE GENOMIC DNA]</scope>
    <source>
        <strain evidence="5">HyVt-74</strain>
    </source>
</reference>
<dbReference type="GO" id="GO:0042802">
    <property type="term" value="F:identical protein binding"/>
    <property type="evidence" value="ECO:0007669"/>
    <property type="project" value="TreeGrafter"/>
</dbReference>
<evidence type="ECO:0000313" key="5">
    <source>
        <dbReference type="EMBL" id="HHE04469.1"/>
    </source>
</evidence>
<dbReference type="InterPro" id="IPR050103">
    <property type="entry name" value="Class-III_PLP-dep_AT"/>
</dbReference>
<name>A0A7C5HJ21_UNCW3</name>
<dbReference type="GO" id="GO:0030170">
    <property type="term" value="F:pyridoxal phosphate binding"/>
    <property type="evidence" value="ECO:0007669"/>
    <property type="project" value="InterPro"/>
</dbReference>
<evidence type="ECO:0000256" key="1">
    <source>
        <dbReference type="ARBA" id="ARBA00001933"/>
    </source>
</evidence>
<dbReference type="InterPro" id="IPR015424">
    <property type="entry name" value="PyrdxlP-dep_Trfase"/>
</dbReference>
<dbReference type="FunFam" id="3.40.640.10:FF:000004">
    <property type="entry name" value="Acetylornithine aminotransferase"/>
    <property type="match status" value="1"/>
</dbReference>
<dbReference type="Gene3D" id="3.90.1150.10">
    <property type="entry name" value="Aspartate Aminotransferase, domain 1"/>
    <property type="match status" value="1"/>
</dbReference>
<accession>A0A7C5HJ21</accession>
<dbReference type="InterPro" id="IPR015421">
    <property type="entry name" value="PyrdxlP-dep_Trfase_major"/>
</dbReference>